<reference evidence="1" key="1">
    <citation type="submission" date="2020-10" db="EMBL/GenBank/DDBJ databases">
        <authorList>
            <person name="Gilroy R."/>
        </authorList>
    </citation>
    <scope>NUCLEOTIDE SEQUENCE</scope>
    <source>
        <strain evidence="1">CHK195-11698</strain>
    </source>
</reference>
<protein>
    <submittedName>
        <fullName evidence="1">Uncharacterized protein</fullName>
    </submittedName>
</protein>
<dbReference type="EMBL" id="DVMJ01000077">
    <property type="protein sequence ID" value="HIU14207.1"/>
    <property type="molecule type" value="Genomic_DNA"/>
</dbReference>
<organism evidence="1 2">
    <name type="scientific">Candidatus Fimiplasma intestinipullorum</name>
    <dbReference type="NCBI Taxonomy" id="2840825"/>
    <lineage>
        <taxon>Bacteria</taxon>
        <taxon>Bacillati</taxon>
        <taxon>Bacillota</taxon>
        <taxon>Clostridia</taxon>
        <taxon>Eubacteriales</taxon>
        <taxon>Candidatus Fimiplasma</taxon>
    </lineage>
</organism>
<dbReference type="Proteomes" id="UP000824175">
    <property type="component" value="Unassembled WGS sequence"/>
</dbReference>
<comment type="caution">
    <text evidence="1">The sequence shown here is derived from an EMBL/GenBank/DDBJ whole genome shotgun (WGS) entry which is preliminary data.</text>
</comment>
<gene>
    <name evidence="1" type="ORF">IAD15_09085</name>
</gene>
<accession>A0A9D1HP33</accession>
<evidence type="ECO:0000313" key="2">
    <source>
        <dbReference type="Proteomes" id="UP000824175"/>
    </source>
</evidence>
<name>A0A9D1HP33_9FIRM</name>
<reference evidence="1" key="2">
    <citation type="journal article" date="2021" name="PeerJ">
        <title>Extensive microbial diversity within the chicken gut microbiome revealed by metagenomics and culture.</title>
        <authorList>
            <person name="Gilroy R."/>
            <person name="Ravi A."/>
            <person name="Getino M."/>
            <person name="Pursley I."/>
            <person name="Horton D.L."/>
            <person name="Alikhan N.F."/>
            <person name="Baker D."/>
            <person name="Gharbi K."/>
            <person name="Hall N."/>
            <person name="Watson M."/>
            <person name="Adriaenssens E.M."/>
            <person name="Foster-Nyarko E."/>
            <person name="Jarju S."/>
            <person name="Secka A."/>
            <person name="Antonio M."/>
            <person name="Oren A."/>
            <person name="Chaudhuri R.R."/>
            <person name="La Ragione R."/>
            <person name="Hildebrand F."/>
            <person name="Pallen M.J."/>
        </authorList>
    </citation>
    <scope>NUCLEOTIDE SEQUENCE</scope>
    <source>
        <strain evidence="1">CHK195-11698</strain>
    </source>
</reference>
<evidence type="ECO:0000313" key="1">
    <source>
        <dbReference type="EMBL" id="HIU14207.1"/>
    </source>
</evidence>
<sequence length="435" mass="51156">MQKVDVLIVIEHVARELESACLLKVALQQRGYLVAIDGIYPNKEKLPTRYQADYLLIPWAYHDHDMDFWECFYHHSPNIQIINLHHEQYSGNDSHNTTLPQGRSRKIYHLSWGTRFTEGLLTSGVDPSHIIPAGNLRLDFYRPPLTGLSQNRTILAERFELDAKRDWVLFIANAYHLMRPSERDNARRIDQDIDTKSHIAKQNLTQFLTMVRQYLATNQDKIFIYRPHPAYAMRENENSELKKLTRQFPHQFKVIYANTLGDWILASQCCLSFHSTSGIECSLAKIPFYLFRTTPLPDTLDYSFYRHFPNMIRNEEDFTWLMHTGGKPVDPALFAQHYYLQDQPAYELLIHWIETHHNQVHQTVSRKNILQLQLKAYGKDTLRLLAKLPLFKSYFQTKQDGRWTRLLQTHDDLLDPAIIDALCQKIQIIIEEEHT</sequence>
<dbReference type="AlphaFoldDB" id="A0A9D1HP33"/>
<proteinExistence type="predicted"/>